<dbReference type="OrthoDB" id="3799803at2759"/>
<dbReference type="EMBL" id="KE747827">
    <property type="protein sequence ID" value="RMZ71498.1"/>
    <property type="molecule type" value="Genomic_DNA"/>
</dbReference>
<feature type="compositionally biased region" description="Low complexity" evidence="1">
    <location>
        <begin position="10"/>
        <end position="33"/>
    </location>
</feature>
<protein>
    <submittedName>
        <fullName evidence="2">Uncharacterized protein</fullName>
    </submittedName>
</protein>
<gene>
    <name evidence="2" type="ORF">GMOD_00006618</name>
</gene>
<keyword evidence="3" id="KW-1185">Reference proteome</keyword>
<proteinExistence type="predicted"/>
<dbReference type="Proteomes" id="UP000265663">
    <property type="component" value="Unassembled WGS sequence"/>
</dbReference>
<organism evidence="2 3">
    <name type="scientific">Pyrenophora seminiperda CCB06</name>
    <dbReference type="NCBI Taxonomy" id="1302712"/>
    <lineage>
        <taxon>Eukaryota</taxon>
        <taxon>Fungi</taxon>
        <taxon>Dikarya</taxon>
        <taxon>Ascomycota</taxon>
        <taxon>Pezizomycotina</taxon>
        <taxon>Dothideomycetes</taxon>
        <taxon>Pleosporomycetidae</taxon>
        <taxon>Pleosporales</taxon>
        <taxon>Pleosporineae</taxon>
        <taxon>Pleosporaceae</taxon>
        <taxon>Pyrenophora</taxon>
    </lineage>
</organism>
<accession>A0A3M7MAM8</accession>
<sequence length="383" mass="42800">MAGAGFSNNPFTFQPPGAPGAPTQPDATQPANTPAYQFFPAFDHNTQRALTVTTVVQHYPVFPDEFQFNQIMLHPVAYLPPLGMYWNANNPATEFGGDKYCRTCLEPLIYHDPPITDNGAAFPCTQRCGLAAHMPHPDHRGQPCPKIYISMRLAKRRWRFNNNKQGWYAESQCYPSENEWTVLRANGYIEQGSVYNSAKQPVFTAKAWNLRSTGTSTCTQIEEYKHKPARVIVETAPDSQSSNKTKKQAKARRKPQQQTSHQQPPYPQPPYPQPSPYQPWTYQPYPQPVNHQPAVHNHMGYGSSNPPPTQTAAVPTTLPQSISGNNAKRAREDGSATSLTRPAKRNRPAIQLPAVPGDVLDDEYEIDIEILEDTEGTAPEESF</sequence>
<dbReference type="AlphaFoldDB" id="A0A3M7MAM8"/>
<name>A0A3M7MAM8_9PLEO</name>
<evidence type="ECO:0000313" key="3">
    <source>
        <dbReference type="Proteomes" id="UP000265663"/>
    </source>
</evidence>
<feature type="region of interest" description="Disordered" evidence="1">
    <location>
        <begin position="1"/>
        <end position="33"/>
    </location>
</feature>
<evidence type="ECO:0000313" key="2">
    <source>
        <dbReference type="EMBL" id="RMZ71498.1"/>
    </source>
</evidence>
<feature type="compositionally biased region" description="Basic residues" evidence="1">
    <location>
        <begin position="244"/>
        <end position="255"/>
    </location>
</feature>
<feature type="region of interest" description="Disordered" evidence="1">
    <location>
        <begin position="229"/>
        <end position="353"/>
    </location>
</feature>
<feature type="compositionally biased region" description="Low complexity" evidence="1">
    <location>
        <begin position="310"/>
        <end position="320"/>
    </location>
</feature>
<feature type="compositionally biased region" description="Pro residues" evidence="1">
    <location>
        <begin position="264"/>
        <end position="277"/>
    </location>
</feature>
<evidence type="ECO:0000256" key="1">
    <source>
        <dbReference type="SAM" id="MobiDB-lite"/>
    </source>
</evidence>
<reference evidence="2 3" key="1">
    <citation type="journal article" date="2014" name="PLoS ONE">
        <title>De novo Genome Assembly of the Fungal Plant Pathogen Pyrenophora semeniperda.</title>
        <authorList>
            <person name="Soliai M.M."/>
            <person name="Meyer S.E."/>
            <person name="Udall J.A."/>
            <person name="Elzinga D.E."/>
            <person name="Hermansen R.A."/>
            <person name="Bodily P.M."/>
            <person name="Hart A.A."/>
            <person name="Coleman C.E."/>
        </authorList>
    </citation>
    <scope>NUCLEOTIDE SEQUENCE [LARGE SCALE GENOMIC DNA]</scope>
    <source>
        <strain evidence="2 3">CCB06</strain>
        <tissue evidence="2">Mycelium</tissue>
    </source>
</reference>